<keyword evidence="2" id="KW-0472">Membrane</keyword>
<evidence type="ECO:0000313" key="3">
    <source>
        <dbReference type="EMBL" id="MBX0325527.1"/>
    </source>
</evidence>
<keyword evidence="2" id="KW-0812">Transmembrane</keyword>
<reference evidence="3 4" key="1">
    <citation type="submission" date="2021-06" db="EMBL/GenBank/DDBJ databases">
        <title>Halomicroarcula sp. a new haloarchaeum isolated from saline soil.</title>
        <authorList>
            <person name="Duran-Viseras A."/>
            <person name="Sanchez-Porro C."/>
            <person name="Ventosa A."/>
        </authorList>
    </citation>
    <scope>NUCLEOTIDE SEQUENCE [LARGE SCALE GENOMIC DNA]</scope>
    <source>
        <strain evidence="3 4">F13</strain>
    </source>
</reference>
<comment type="caution">
    <text evidence="3">The sequence shown here is derived from an EMBL/GenBank/DDBJ whole genome shotgun (WGS) entry which is preliminary data.</text>
</comment>
<feature type="transmembrane region" description="Helical" evidence="2">
    <location>
        <begin position="36"/>
        <end position="59"/>
    </location>
</feature>
<evidence type="ECO:0000313" key="4">
    <source>
        <dbReference type="Proteomes" id="UP001430377"/>
    </source>
</evidence>
<sequence length="106" mass="11322">MFFGLLAAKALIVVLGLVIAFQGYRAARRERSQRMLLVAGGFTLLSVGSVLEGICYDVLHFSTLLSGTIQTGFVGLGMSLIVVSLYAPGTGGRPTETETPETRNRD</sequence>
<keyword evidence="2" id="KW-1133">Transmembrane helix</keyword>
<gene>
    <name evidence="3" type="ORF">EGH21_21105</name>
</gene>
<dbReference type="RefSeq" id="WP_220620388.1">
    <property type="nucleotide sequence ID" value="NZ_RKLR01000015.1"/>
</dbReference>
<feature type="transmembrane region" description="Helical" evidence="2">
    <location>
        <begin position="65"/>
        <end position="87"/>
    </location>
</feature>
<dbReference type="Proteomes" id="UP001430377">
    <property type="component" value="Unassembled WGS sequence"/>
</dbReference>
<name>A0AAW4PZ16_9EURY</name>
<dbReference type="EMBL" id="RKLR01000015">
    <property type="protein sequence ID" value="MBX0325527.1"/>
    <property type="molecule type" value="Genomic_DNA"/>
</dbReference>
<protein>
    <submittedName>
        <fullName evidence="3">Uncharacterized protein</fullName>
    </submittedName>
</protein>
<dbReference type="AlphaFoldDB" id="A0AAW4PZ16"/>
<evidence type="ECO:0000256" key="2">
    <source>
        <dbReference type="SAM" id="Phobius"/>
    </source>
</evidence>
<dbReference type="InterPro" id="IPR055943">
    <property type="entry name" value="DUF7521"/>
</dbReference>
<keyword evidence="4" id="KW-1185">Reference proteome</keyword>
<dbReference type="Pfam" id="PF24365">
    <property type="entry name" value="DUF7521"/>
    <property type="match status" value="1"/>
</dbReference>
<organism evidence="3 4">
    <name type="scientific">Haloarcula rubra</name>
    <dbReference type="NCBI Taxonomy" id="2487747"/>
    <lineage>
        <taxon>Archaea</taxon>
        <taxon>Methanobacteriati</taxon>
        <taxon>Methanobacteriota</taxon>
        <taxon>Stenosarchaea group</taxon>
        <taxon>Halobacteria</taxon>
        <taxon>Halobacteriales</taxon>
        <taxon>Haloarculaceae</taxon>
        <taxon>Haloarcula</taxon>
    </lineage>
</organism>
<accession>A0AAW4PZ16</accession>
<feature type="region of interest" description="Disordered" evidence="1">
    <location>
        <begin position="87"/>
        <end position="106"/>
    </location>
</feature>
<evidence type="ECO:0000256" key="1">
    <source>
        <dbReference type="SAM" id="MobiDB-lite"/>
    </source>
</evidence>
<feature type="transmembrane region" description="Helical" evidence="2">
    <location>
        <begin position="6"/>
        <end position="24"/>
    </location>
</feature>
<proteinExistence type="predicted"/>